<accession>A0ABT5YWR6</accession>
<keyword evidence="3" id="KW-1185">Reference proteome</keyword>
<feature type="transmembrane region" description="Helical" evidence="1">
    <location>
        <begin position="30"/>
        <end position="49"/>
    </location>
</feature>
<evidence type="ECO:0000313" key="2">
    <source>
        <dbReference type="EMBL" id="MDF2256026.1"/>
    </source>
</evidence>
<dbReference type="EMBL" id="JARHTQ010000005">
    <property type="protein sequence ID" value="MDF2256026.1"/>
    <property type="molecule type" value="Genomic_DNA"/>
</dbReference>
<protein>
    <recommendedName>
        <fullName evidence="4">MFS transporter</fullName>
    </recommendedName>
</protein>
<name>A0ABT5YWR6_9ACTN</name>
<keyword evidence="1" id="KW-0472">Membrane</keyword>
<gene>
    <name evidence="2" type="ORF">P2L57_09900</name>
</gene>
<keyword evidence="1" id="KW-0812">Transmembrane</keyword>
<dbReference type="Proteomes" id="UP001220022">
    <property type="component" value="Unassembled WGS sequence"/>
</dbReference>
<sequence>MEDLLDQFGGHDAAGRTGGDLHTIASGLRAGQLVGAGAVLLGGLVAALLPHRPAKEMATATA</sequence>
<proteinExistence type="predicted"/>
<reference evidence="2 3" key="1">
    <citation type="submission" date="2023-03" db="EMBL/GenBank/DDBJ databases">
        <title>Draft genome sequence of type strain Streptomyces ferralitis JCM 14344.</title>
        <authorList>
            <person name="Klaysubun C."/>
            <person name="Duangmal K."/>
        </authorList>
    </citation>
    <scope>NUCLEOTIDE SEQUENCE [LARGE SCALE GENOMIC DNA]</scope>
    <source>
        <strain evidence="2 3">JCM 14344</strain>
    </source>
</reference>
<evidence type="ECO:0000256" key="1">
    <source>
        <dbReference type="SAM" id="Phobius"/>
    </source>
</evidence>
<keyword evidence="1" id="KW-1133">Transmembrane helix</keyword>
<evidence type="ECO:0000313" key="3">
    <source>
        <dbReference type="Proteomes" id="UP001220022"/>
    </source>
</evidence>
<dbReference type="RefSeq" id="WP_275811977.1">
    <property type="nucleotide sequence ID" value="NZ_BAAANM010000018.1"/>
</dbReference>
<evidence type="ECO:0008006" key="4">
    <source>
        <dbReference type="Google" id="ProtNLM"/>
    </source>
</evidence>
<organism evidence="2 3">
    <name type="scientific">Streptantibioticus ferralitis</name>
    <dbReference type="NCBI Taxonomy" id="236510"/>
    <lineage>
        <taxon>Bacteria</taxon>
        <taxon>Bacillati</taxon>
        <taxon>Actinomycetota</taxon>
        <taxon>Actinomycetes</taxon>
        <taxon>Kitasatosporales</taxon>
        <taxon>Streptomycetaceae</taxon>
        <taxon>Streptantibioticus</taxon>
    </lineage>
</organism>
<comment type="caution">
    <text evidence="2">The sequence shown here is derived from an EMBL/GenBank/DDBJ whole genome shotgun (WGS) entry which is preliminary data.</text>
</comment>